<feature type="chain" id="PRO_5044887461" description="S-protein homolog" evidence="1">
    <location>
        <begin position="23"/>
        <end position="142"/>
    </location>
</feature>
<keyword evidence="1" id="KW-0732">Signal</keyword>
<dbReference type="Proteomes" id="UP001603857">
    <property type="component" value="Unassembled WGS sequence"/>
</dbReference>
<feature type="signal peptide" evidence="1">
    <location>
        <begin position="1"/>
        <end position="22"/>
    </location>
</feature>
<dbReference type="PANTHER" id="PTHR35630:SF2">
    <property type="entry name" value="LEGUMINOSIN GROUP486 SECRETED PEPTIDE"/>
    <property type="match status" value="1"/>
</dbReference>
<reference evidence="2 3" key="1">
    <citation type="submission" date="2024-08" db="EMBL/GenBank/DDBJ databases">
        <title>Insights into the chromosomal genome structure of Flemingia macrophylla.</title>
        <authorList>
            <person name="Ding Y."/>
            <person name="Zhao Y."/>
            <person name="Bi W."/>
            <person name="Wu M."/>
            <person name="Zhao G."/>
            <person name="Gong Y."/>
            <person name="Li W."/>
            <person name="Zhang P."/>
        </authorList>
    </citation>
    <scope>NUCLEOTIDE SEQUENCE [LARGE SCALE GENOMIC DNA]</scope>
    <source>
        <strain evidence="2">DYQJB</strain>
        <tissue evidence="2">Leaf</tissue>
    </source>
</reference>
<proteinExistence type="predicted"/>
<name>A0ABD1LLP6_9FABA</name>
<sequence>MKNRVLVMVLFTVCLMNVLSFADPSVNGSATSNSNNIDINILALSFYDGMAPNNKYVNLFYNNQKEGVYLQPGQSYVKLDNLNGPKSAVMYWNGNCASFFAYDPRADGSHQKIFWLMKEDGVYRSYDNKSWQKIKSWTFNHC</sequence>
<comment type="caution">
    <text evidence="2">The sequence shown here is derived from an EMBL/GenBank/DDBJ whole genome shotgun (WGS) entry which is preliminary data.</text>
</comment>
<evidence type="ECO:0008006" key="4">
    <source>
        <dbReference type="Google" id="ProtNLM"/>
    </source>
</evidence>
<evidence type="ECO:0000256" key="1">
    <source>
        <dbReference type="SAM" id="SignalP"/>
    </source>
</evidence>
<accession>A0ABD1LLP6</accession>
<protein>
    <recommendedName>
        <fullName evidence="4">S-protein homolog</fullName>
    </recommendedName>
</protein>
<dbReference type="EMBL" id="JBGMDY010000008">
    <property type="protein sequence ID" value="KAL2323870.1"/>
    <property type="molecule type" value="Genomic_DNA"/>
</dbReference>
<organism evidence="2 3">
    <name type="scientific">Flemingia macrophylla</name>
    <dbReference type="NCBI Taxonomy" id="520843"/>
    <lineage>
        <taxon>Eukaryota</taxon>
        <taxon>Viridiplantae</taxon>
        <taxon>Streptophyta</taxon>
        <taxon>Embryophyta</taxon>
        <taxon>Tracheophyta</taxon>
        <taxon>Spermatophyta</taxon>
        <taxon>Magnoliopsida</taxon>
        <taxon>eudicotyledons</taxon>
        <taxon>Gunneridae</taxon>
        <taxon>Pentapetalae</taxon>
        <taxon>rosids</taxon>
        <taxon>fabids</taxon>
        <taxon>Fabales</taxon>
        <taxon>Fabaceae</taxon>
        <taxon>Papilionoideae</taxon>
        <taxon>50 kb inversion clade</taxon>
        <taxon>NPAAA clade</taxon>
        <taxon>indigoferoid/millettioid clade</taxon>
        <taxon>Phaseoleae</taxon>
        <taxon>Flemingia</taxon>
    </lineage>
</organism>
<evidence type="ECO:0000313" key="3">
    <source>
        <dbReference type="Proteomes" id="UP001603857"/>
    </source>
</evidence>
<keyword evidence="3" id="KW-1185">Reference proteome</keyword>
<gene>
    <name evidence="2" type="ORF">Fmac_022928</name>
</gene>
<evidence type="ECO:0000313" key="2">
    <source>
        <dbReference type="EMBL" id="KAL2323870.1"/>
    </source>
</evidence>
<dbReference type="AlphaFoldDB" id="A0ABD1LLP6"/>
<dbReference type="PANTHER" id="PTHR35630">
    <property type="entry name" value="LEGUMINOSIN GROUP486 SECRETED PEPTIDE"/>
    <property type="match status" value="1"/>
</dbReference>